<feature type="binding site" evidence="1">
    <location>
        <position position="26"/>
    </location>
    <ligand>
        <name>substrate</name>
    </ligand>
</feature>
<comment type="similarity">
    <text evidence="1">Belongs to the archaeal dihydroneopterin aldolase family.</text>
</comment>
<dbReference type="Pfam" id="PF04038">
    <property type="entry name" value="DHNA"/>
    <property type="match status" value="1"/>
</dbReference>
<keyword evidence="1" id="KW-0456">Lyase</keyword>
<reference evidence="3" key="1">
    <citation type="journal article" date="2020" name="ISME J.">
        <title>Gammaproteobacteria mediating utilization of methyl-, sulfur- and petroleum organic compounds in deep ocean hydrothermal plumes.</title>
        <authorList>
            <person name="Zhou Z."/>
            <person name="Liu Y."/>
            <person name="Pan J."/>
            <person name="Cron B.R."/>
            <person name="Toner B.M."/>
            <person name="Anantharaman K."/>
            <person name="Breier J.A."/>
            <person name="Dick G.J."/>
            <person name="Li M."/>
        </authorList>
    </citation>
    <scope>NUCLEOTIDE SEQUENCE</scope>
    <source>
        <strain evidence="3">SZUA-1515</strain>
    </source>
</reference>
<dbReference type="AlphaFoldDB" id="A0A832ZWK3"/>
<evidence type="ECO:0000313" key="4">
    <source>
        <dbReference type="Proteomes" id="UP000608579"/>
    </source>
</evidence>
<dbReference type="GO" id="GO:0004150">
    <property type="term" value="F:dihydroneopterin aldolase activity"/>
    <property type="evidence" value="ECO:0007669"/>
    <property type="project" value="UniProtKB-UniRule"/>
</dbReference>
<gene>
    <name evidence="1" type="primary">mptD</name>
    <name evidence="3" type="ORF">EYH45_06380</name>
</gene>
<dbReference type="SUPFAM" id="SSF143560">
    <property type="entry name" value="MK0786-like"/>
    <property type="match status" value="1"/>
</dbReference>
<dbReference type="InterPro" id="IPR027508">
    <property type="entry name" value="DHN_aldolase_MptD"/>
</dbReference>
<sequence length="132" mass="14824">MRGGVERVVKRLFPRGFSDRERAVFEAGVALGVAAHAAAGLPVAGGLAAKAVEKALERCLGLQPYRRSVKVRIRPRRGRKRHEYDYDTLTPEIMDVKVVVSYGGFEVTARMRYLKEIRYPLMYVEKITGDVS</sequence>
<dbReference type="Gene3D" id="3.30.1300.20">
    <property type="entry name" value="7,8-dihydroneopterin aldolase (MptD)"/>
    <property type="match status" value="1"/>
</dbReference>
<evidence type="ECO:0000259" key="2">
    <source>
        <dbReference type="Pfam" id="PF04038"/>
    </source>
</evidence>
<evidence type="ECO:0000313" key="3">
    <source>
        <dbReference type="EMBL" id="HIQ30173.1"/>
    </source>
</evidence>
<comment type="catalytic activity">
    <reaction evidence="1">
        <text>7,8-dihydroneopterin = 6-hydroxymethyl-7,8-dihydropterin + glycolaldehyde</text>
        <dbReference type="Rhea" id="RHEA:10540"/>
        <dbReference type="ChEBI" id="CHEBI:17001"/>
        <dbReference type="ChEBI" id="CHEBI:17071"/>
        <dbReference type="ChEBI" id="CHEBI:44841"/>
        <dbReference type="EC" id="4.1.2.25"/>
    </reaction>
</comment>
<protein>
    <recommendedName>
        <fullName evidence="1">Dihydroneopterin aldolase</fullName>
        <shortName evidence="1">DHNA</shortName>
        <ecNumber evidence="1">4.1.2.25</ecNumber>
    </recommendedName>
    <alternativeName>
        <fullName evidence="1">7,8-dihydroneopterin aldolase</fullName>
    </alternativeName>
</protein>
<evidence type="ECO:0000256" key="1">
    <source>
        <dbReference type="HAMAP-Rule" id="MF_02130"/>
    </source>
</evidence>
<dbReference type="Proteomes" id="UP000608579">
    <property type="component" value="Unassembled WGS sequence"/>
</dbReference>
<comment type="caution">
    <text evidence="3">The sequence shown here is derived from an EMBL/GenBank/DDBJ whole genome shotgun (WGS) entry which is preliminary data.</text>
</comment>
<feature type="domain" description="Dihydroneopterin aldolase MtpD C-terminal" evidence="2">
    <location>
        <begin position="18"/>
        <end position="125"/>
    </location>
</feature>
<feature type="binding site" evidence="1">
    <location>
        <position position="122"/>
    </location>
    <ligand>
        <name>substrate</name>
    </ligand>
</feature>
<dbReference type="HAMAP" id="MF_02130">
    <property type="entry name" value="DHNA_arch"/>
    <property type="match status" value="1"/>
</dbReference>
<organism evidence="3 4">
    <name type="scientific">Caldiarchaeum subterraneum</name>
    <dbReference type="NCBI Taxonomy" id="311458"/>
    <lineage>
        <taxon>Archaea</taxon>
        <taxon>Nitrososphaerota</taxon>
        <taxon>Candidatus Caldarchaeales</taxon>
        <taxon>Candidatus Caldarchaeaceae</taxon>
        <taxon>Candidatus Caldarchaeum</taxon>
    </lineage>
</organism>
<accession>A0A832ZWK3</accession>
<proteinExistence type="inferred from homology"/>
<dbReference type="EC" id="4.1.2.25" evidence="1"/>
<comment type="function">
    <text evidence="1">Catalyzes the conversion of 7,8-dihydroneopterin (H2Neo) to 6-hydroxymethyl-7,8-dihydropterin (6-HMD).</text>
</comment>
<dbReference type="EMBL" id="DQVM01000120">
    <property type="protein sequence ID" value="HIQ30173.1"/>
    <property type="molecule type" value="Genomic_DNA"/>
</dbReference>
<name>A0A832ZWK3_CALS0</name>
<dbReference type="InterPro" id="IPR007181">
    <property type="entry name" value="MtpD_C"/>
</dbReference>
<dbReference type="InterPro" id="IPR036839">
    <property type="entry name" value="MptD_sf"/>
</dbReference>
<comment type="subunit">
    <text evidence="1">Homotetramer.</text>
</comment>